<dbReference type="PANTHER" id="PTHR32089:SF112">
    <property type="entry name" value="LYSOZYME-LIKE PROTEIN-RELATED"/>
    <property type="match status" value="1"/>
</dbReference>
<keyword evidence="3" id="KW-0997">Cell inner membrane</keyword>
<dbReference type="STRING" id="80876.SAMN05421779_104416"/>
<evidence type="ECO:0000256" key="10">
    <source>
        <dbReference type="SAM" id="Phobius"/>
    </source>
</evidence>
<feature type="domain" description="HAMP" evidence="13">
    <location>
        <begin position="211"/>
        <end position="264"/>
    </location>
</feature>
<evidence type="ECO:0000256" key="5">
    <source>
        <dbReference type="ARBA" id="ARBA00022989"/>
    </source>
</evidence>
<evidence type="ECO:0000313" key="14">
    <source>
        <dbReference type="EMBL" id="SIS90787.1"/>
    </source>
</evidence>
<dbReference type="InterPro" id="IPR004010">
    <property type="entry name" value="Double_Cache_2"/>
</dbReference>
<evidence type="ECO:0000256" key="3">
    <source>
        <dbReference type="ARBA" id="ARBA00022519"/>
    </source>
</evidence>
<keyword evidence="6 10" id="KW-0472">Membrane</keyword>
<dbReference type="PRINTS" id="PR00260">
    <property type="entry name" value="CHEMTRNSDUCR"/>
</dbReference>
<dbReference type="CDD" id="cd06225">
    <property type="entry name" value="HAMP"/>
    <property type="match status" value="1"/>
</dbReference>
<dbReference type="InterPro" id="IPR004089">
    <property type="entry name" value="MCPsignal_dom"/>
</dbReference>
<evidence type="ECO:0000259" key="11">
    <source>
        <dbReference type="PROSITE" id="PS50111"/>
    </source>
</evidence>
<dbReference type="SMART" id="SM01049">
    <property type="entry name" value="Cache_2"/>
    <property type="match status" value="1"/>
</dbReference>
<dbReference type="PROSITE" id="PS50111">
    <property type="entry name" value="CHEMOTAXIS_TRANSDUC_2"/>
    <property type="match status" value="1"/>
</dbReference>
<dbReference type="CDD" id="cd12912">
    <property type="entry name" value="PDC2_MCP_like"/>
    <property type="match status" value="1"/>
</dbReference>
<dbReference type="Proteomes" id="UP000185678">
    <property type="component" value="Unassembled WGS sequence"/>
</dbReference>
<protein>
    <submittedName>
        <fullName evidence="14">Methyl-accepting chemotaxis sensory transducer with Cache sensor</fullName>
    </submittedName>
</protein>
<dbReference type="Gene3D" id="6.10.340.10">
    <property type="match status" value="1"/>
</dbReference>
<dbReference type="InterPro" id="IPR003660">
    <property type="entry name" value="HAMP_dom"/>
</dbReference>
<dbReference type="EMBL" id="FTOA01000004">
    <property type="protein sequence ID" value="SIS90787.1"/>
    <property type="molecule type" value="Genomic_DNA"/>
</dbReference>
<evidence type="ECO:0000313" key="15">
    <source>
        <dbReference type="Proteomes" id="UP000185678"/>
    </source>
</evidence>
<accession>A0A1N7MXD6</accession>
<dbReference type="GO" id="GO:0007165">
    <property type="term" value="P:signal transduction"/>
    <property type="evidence" value="ECO:0007669"/>
    <property type="project" value="UniProtKB-KW"/>
</dbReference>
<keyword evidence="2" id="KW-1003">Cell membrane</keyword>
<dbReference type="PANTHER" id="PTHR32089">
    <property type="entry name" value="METHYL-ACCEPTING CHEMOTAXIS PROTEIN MCPB"/>
    <property type="match status" value="1"/>
</dbReference>
<keyword evidence="4 10" id="KW-0812">Transmembrane</keyword>
<feature type="transmembrane region" description="Helical" evidence="10">
    <location>
        <begin position="12"/>
        <end position="33"/>
    </location>
</feature>
<dbReference type="Pfam" id="PF00015">
    <property type="entry name" value="MCPsignal"/>
    <property type="match status" value="1"/>
</dbReference>
<evidence type="ECO:0000256" key="7">
    <source>
        <dbReference type="ARBA" id="ARBA00023224"/>
    </source>
</evidence>
<dbReference type="Pfam" id="PF00672">
    <property type="entry name" value="HAMP"/>
    <property type="match status" value="1"/>
</dbReference>
<dbReference type="InterPro" id="IPR004090">
    <property type="entry name" value="Chemotax_Me-accpt_rcpt"/>
</dbReference>
<evidence type="ECO:0000259" key="12">
    <source>
        <dbReference type="PROSITE" id="PS50192"/>
    </source>
</evidence>
<evidence type="ECO:0000256" key="2">
    <source>
        <dbReference type="ARBA" id="ARBA00022475"/>
    </source>
</evidence>
<proteinExistence type="inferred from homology"/>
<dbReference type="GO" id="GO:0004888">
    <property type="term" value="F:transmembrane signaling receptor activity"/>
    <property type="evidence" value="ECO:0007669"/>
    <property type="project" value="InterPro"/>
</dbReference>
<dbReference type="InterPro" id="IPR033480">
    <property type="entry name" value="sCache_2"/>
</dbReference>
<feature type="domain" description="Methyl-accepting transducer" evidence="11">
    <location>
        <begin position="304"/>
        <end position="526"/>
    </location>
</feature>
<name>A0A1N7MXD6_9PROT</name>
<comment type="similarity">
    <text evidence="8">Belongs to the methyl-accepting chemotaxis (MCP) protein family.</text>
</comment>
<evidence type="ECO:0000256" key="1">
    <source>
        <dbReference type="ARBA" id="ARBA00004429"/>
    </source>
</evidence>
<keyword evidence="15" id="KW-1185">Reference proteome</keyword>
<dbReference type="SUPFAM" id="SSF58104">
    <property type="entry name" value="Methyl-accepting chemotaxis protein (MCP) signaling domain"/>
    <property type="match status" value="1"/>
</dbReference>
<dbReference type="PROSITE" id="PS50885">
    <property type="entry name" value="HAMP"/>
    <property type="match status" value="1"/>
</dbReference>
<evidence type="ECO:0000259" key="13">
    <source>
        <dbReference type="PROSITE" id="PS50885"/>
    </source>
</evidence>
<feature type="domain" description="T-SNARE coiled-coil homology" evidence="12">
    <location>
        <begin position="456"/>
        <end position="518"/>
    </location>
</feature>
<dbReference type="Gene3D" id="1.10.287.950">
    <property type="entry name" value="Methyl-accepting chemotaxis protein"/>
    <property type="match status" value="1"/>
</dbReference>
<dbReference type="Pfam" id="PF08269">
    <property type="entry name" value="dCache_2"/>
    <property type="match status" value="1"/>
</dbReference>
<dbReference type="PROSITE" id="PS50192">
    <property type="entry name" value="T_SNARE"/>
    <property type="match status" value="1"/>
</dbReference>
<dbReference type="SMART" id="SM00304">
    <property type="entry name" value="HAMP"/>
    <property type="match status" value="1"/>
</dbReference>
<organism evidence="14 15">
    <name type="scientific">Insolitispirillum peregrinum</name>
    <dbReference type="NCBI Taxonomy" id="80876"/>
    <lineage>
        <taxon>Bacteria</taxon>
        <taxon>Pseudomonadati</taxon>
        <taxon>Pseudomonadota</taxon>
        <taxon>Alphaproteobacteria</taxon>
        <taxon>Rhodospirillales</taxon>
        <taxon>Novispirillaceae</taxon>
        <taxon>Insolitispirillum</taxon>
    </lineage>
</organism>
<comment type="subcellular location">
    <subcellularLocation>
        <location evidence="1">Cell inner membrane</location>
        <topology evidence="1">Multi-pass membrane protein</topology>
    </subcellularLocation>
</comment>
<evidence type="ECO:0000256" key="8">
    <source>
        <dbReference type="ARBA" id="ARBA00029447"/>
    </source>
</evidence>
<evidence type="ECO:0000256" key="4">
    <source>
        <dbReference type="ARBA" id="ARBA00022692"/>
    </source>
</evidence>
<gene>
    <name evidence="14" type="ORF">SAMN05421779_104416</name>
</gene>
<keyword evidence="7 9" id="KW-0807">Transducer</keyword>
<dbReference type="AlphaFoldDB" id="A0A1N7MXD6"/>
<dbReference type="InterPro" id="IPR000727">
    <property type="entry name" value="T_SNARE_dom"/>
</dbReference>
<dbReference type="GO" id="GO:0005886">
    <property type="term" value="C:plasma membrane"/>
    <property type="evidence" value="ECO:0007669"/>
    <property type="project" value="UniProtKB-SubCell"/>
</dbReference>
<feature type="transmembrane region" description="Helical" evidence="10">
    <location>
        <begin position="189"/>
        <end position="209"/>
    </location>
</feature>
<dbReference type="Gene3D" id="3.30.450.20">
    <property type="entry name" value="PAS domain"/>
    <property type="match status" value="1"/>
</dbReference>
<dbReference type="SMART" id="SM00283">
    <property type="entry name" value="MA"/>
    <property type="match status" value="1"/>
</dbReference>
<dbReference type="GO" id="GO:0006935">
    <property type="term" value="P:chemotaxis"/>
    <property type="evidence" value="ECO:0007669"/>
    <property type="project" value="InterPro"/>
</dbReference>
<reference evidence="14 15" key="1">
    <citation type="submission" date="2017-01" db="EMBL/GenBank/DDBJ databases">
        <authorList>
            <person name="Mah S.A."/>
            <person name="Swanson W.J."/>
            <person name="Moy G.W."/>
            <person name="Vacquier V.D."/>
        </authorList>
    </citation>
    <scope>NUCLEOTIDE SEQUENCE [LARGE SCALE GENOMIC DNA]</scope>
    <source>
        <strain evidence="14 15">DSM 11589</strain>
    </source>
</reference>
<keyword evidence="5 10" id="KW-1133">Transmembrane helix</keyword>
<evidence type="ECO:0000256" key="9">
    <source>
        <dbReference type="PROSITE-ProRule" id="PRU00284"/>
    </source>
</evidence>
<evidence type="ECO:0000256" key="6">
    <source>
        <dbReference type="ARBA" id="ARBA00023136"/>
    </source>
</evidence>
<sequence length="560" mass="59856">MLNNMTIATRLVLIVAASVVGMIAIMFVSLLMIRSELMHDRQTSTRNIVDSAASVVQGYIEKDKSGEMSASRAQVFAKNSLRPIRFAEDDYIFIVDMDGTFVMHPTEPALERTDGKQQVDKTGRSFVADILQAAKKDGHGFITYWRPKPGTDEPVEKLAYIVVIPEWGWVLCASVYMDSVYNTFWLDAAILGGIVVVILLVVVGLSVVIRSSIAKPLNGLSQNMDRLSHGDSSITIEYTDSKSEIGAFARSLEVFRENAIERARMQERERQDELARGERAVRIESLCSTFDTSIHRLLATVSTSVQDLNQASQTLSSGAQETSAQSAAVATASEEASTNVQTVAAATEELYASVNEISRQVQNSSAIAAQAVQQAEATNRSMAGLTQAVGRIGEVVSLINDVANQTNLLALNATIEAARAGEAGKGFAVVANEVKSLANQTSRATDEIGQQISAVQQETSGAVDAIHAIVGTIEQISHIAAGIAAAVEEQGAATQEISRNVQEAAHGTDEVSRNIQGVSLAATHVGSAAGQVHGAAQELNREAVGLRQTVEEFLNGIRSA</sequence>